<dbReference type="GeneID" id="92094170"/>
<accession>A0ABR1U6U9</accession>
<feature type="compositionally biased region" description="Polar residues" evidence="1">
    <location>
        <begin position="1"/>
        <end position="23"/>
    </location>
</feature>
<comment type="caution">
    <text evidence="2">The sequence shown here is derived from an EMBL/GenBank/DDBJ whole genome shotgun (WGS) entry which is preliminary data.</text>
</comment>
<organism evidence="2 3">
    <name type="scientific">Apiospora phragmitis</name>
    <dbReference type="NCBI Taxonomy" id="2905665"/>
    <lineage>
        <taxon>Eukaryota</taxon>
        <taxon>Fungi</taxon>
        <taxon>Dikarya</taxon>
        <taxon>Ascomycota</taxon>
        <taxon>Pezizomycotina</taxon>
        <taxon>Sordariomycetes</taxon>
        <taxon>Xylariomycetidae</taxon>
        <taxon>Amphisphaeriales</taxon>
        <taxon>Apiosporaceae</taxon>
        <taxon>Apiospora</taxon>
    </lineage>
</organism>
<keyword evidence="3" id="KW-1185">Reference proteome</keyword>
<name>A0ABR1U6U9_9PEZI</name>
<feature type="compositionally biased region" description="Low complexity" evidence="1">
    <location>
        <begin position="31"/>
        <end position="48"/>
    </location>
</feature>
<protein>
    <submittedName>
        <fullName evidence="2">Uncharacterized protein</fullName>
    </submittedName>
</protein>
<evidence type="ECO:0000256" key="1">
    <source>
        <dbReference type="SAM" id="MobiDB-lite"/>
    </source>
</evidence>
<feature type="region of interest" description="Disordered" evidence="1">
    <location>
        <begin position="1"/>
        <end position="48"/>
    </location>
</feature>
<gene>
    <name evidence="2" type="ORF">PG994_009698</name>
</gene>
<dbReference type="RefSeq" id="XP_066713277.1">
    <property type="nucleotide sequence ID" value="XM_066861107.1"/>
</dbReference>
<feature type="region of interest" description="Disordered" evidence="1">
    <location>
        <begin position="60"/>
        <end position="96"/>
    </location>
</feature>
<sequence length="227" mass="24631">MDLSSSPGYDSQLPQSGQRNESSPIIFPNTSSQASGASQNANLPSSSSSLFVPQTSLFNASQFPPPSSQSQPMYNPNLEIYGLAPSTQSGTPPPNALAPNLLITPALHSLQARLNNGNRSFRPATQSRDLRPDERGYWVVDTSAWTPQRWLGTWAHLTEFVGDGCAGWSVSVRRDEDGALLRIYCFGTMVEHVWWLLFQASEGVVVATGGRWFDAGGDMVLAVCARL</sequence>
<proteinExistence type="predicted"/>
<dbReference type="EMBL" id="JAQQWL010000010">
    <property type="protein sequence ID" value="KAK8054631.1"/>
    <property type="molecule type" value="Genomic_DNA"/>
</dbReference>
<evidence type="ECO:0000313" key="3">
    <source>
        <dbReference type="Proteomes" id="UP001480595"/>
    </source>
</evidence>
<evidence type="ECO:0000313" key="2">
    <source>
        <dbReference type="EMBL" id="KAK8054631.1"/>
    </source>
</evidence>
<reference evidence="2 3" key="1">
    <citation type="submission" date="2023-01" db="EMBL/GenBank/DDBJ databases">
        <title>Analysis of 21 Apiospora genomes using comparative genomics revels a genus with tremendous synthesis potential of carbohydrate active enzymes and secondary metabolites.</title>
        <authorList>
            <person name="Sorensen T."/>
        </authorList>
    </citation>
    <scope>NUCLEOTIDE SEQUENCE [LARGE SCALE GENOMIC DNA]</scope>
    <source>
        <strain evidence="2 3">CBS 135458</strain>
    </source>
</reference>
<dbReference type="Proteomes" id="UP001480595">
    <property type="component" value="Unassembled WGS sequence"/>
</dbReference>